<feature type="transmembrane region" description="Helical" evidence="1">
    <location>
        <begin position="48"/>
        <end position="66"/>
    </location>
</feature>
<proteinExistence type="predicted"/>
<name>A0ABU1NKB6_9BURK</name>
<feature type="transmembrane region" description="Helical" evidence="1">
    <location>
        <begin position="240"/>
        <end position="258"/>
    </location>
</feature>
<evidence type="ECO:0008006" key="4">
    <source>
        <dbReference type="Google" id="ProtNLM"/>
    </source>
</evidence>
<keyword evidence="3" id="KW-1185">Reference proteome</keyword>
<evidence type="ECO:0000256" key="1">
    <source>
        <dbReference type="SAM" id="Phobius"/>
    </source>
</evidence>
<feature type="transmembrane region" description="Helical" evidence="1">
    <location>
        <begin position="364"/>
        <end position="382"/>
    </location>
</feature>
<comment type="caution">
    <text evidence="2">The sequence shown here is derived from an EMBL/GenBank/DDBJ whole genome shotgun (WGS) entry which is preliminary data.</text>
</comment>
<organism evidence="2 3">
    <name type="scientific">Variovorax soli</name>
    <dbReference type="NCBI Taxonomy" id="376815"/>
    <lineage>
        <taxon>Bacteria</taxon>
        <taxon>Pseudomonadati</taxon>
        <taxon>Pseudomonadota</taxon>
        <taxon>Betaproteobacteria</taxon>
        <taxon>Burkholderiales</taxon>
        <taxon>Comamonadaceae</taxon>
        <taxon>Variovorax</taxon>
    </lineage>
</organism>
<protein>
    <recommendedName>
        <fullName evidence="4">O-antigen polysaccharide polymerase Wzy</fullName>
    </recommendedName>
</protein>
<evidence type="ECO:0000313" key="2">
    <source>
        <dbReference type="EMBL" id="MDR6538915.1"/>
    </source>
</evidence>
<feature type="transmembrane region" description="Helical" evidence="1">
    <location>
        <begin position="394"/>
        <end position="412"/>
    </location>
</feature>
<feature type="transmembrane region" description="Helical" evidence="1">
    <location>
        <begin position="104"/>
        <end position="127"/>
    </location>
</feature>
<accession>A0ABU1NKB6</accession>
<feature type="transmembrane region" description="Helical" evidence="1">
    <location>
        <begin position="193"/>
        <end position="210"/>
    </location>
</feature>
<feature type="transmembrane region" description="Helical" evidence="1">
    <location>
        <begin position="78"/>
        <end position="98"/>
    </location>
</feature>
<dbReference type="Proteomes" id="UP001184230">
    <property type="component" value="Unassembled WGS sequence"/>
</dbReference>
<gene>
    <name evidence="2" type="ORF">J2739_004710</name>
</gene>
<feature type="transmembrane region" description="Helical" evidence="1">
    <location>
        <begin position="24"/>
        <end position="42"/>
    </location>
</feature>
<keyword evidence="1" id="KW-0812">Transmembrane</keyword>
<reference evidence="2 3" key="1">
    <citation type="submission" date="2023-07" db="EMBL/GenBank/DDBJ databases">
        <title>Sorghum-associated microbial communities from plants grown in Nebraska, USA.</title>
        <authorList>
            <person name="Schachtman D."/>
        </authorList>
    </citation>
    <scope>NUCLEOTIDE SEQUENCE [LARGE SCALE GENOMIC DNA]</scope>
    <source>
        <strain evidence="2 3">DS1781</strain>
    </source>
</reference>
<dbReference type="EMBL" id="JAVDRF010000013">
    <property type="protein sequence ID" value="MDR6538915.1"/>
    <property type="molecule type" value="Genomic_DNA"/>
</dbReference>
<sequence>MSAISPTSVQAPSRAVSLSRAGKLFLAVFLIIVFEGSVRKWVSSASTLPLILLRDMLALMLIVYAWRHGHLRRHRKITAAMVAWSCAVVGWGLLQLVGGQSSPIVFVIGLRFWLLYIWFAVAAAAAMNEADYRAALLTAAVVMLLLAPLAVLQHYSPPGARINTQIDGDEESVFVAVVGVVRTTGTFSFTSGYATYLTMVAPLVFGILGARKRNQFQFLFAVAVFVAFITGALVSGSRTAAITSGGMLGAYLLGRLLFSKARNKVGAAIAVVVAGGLAALFGYVFREAINVTQTRFEQASAAENFVERVFTVLFGEPWVLDLVTWLGYGVGFGSNLATYVRTGSADVFALAEAEGGRILMEGGLLGFAYIAVKYLVIALGLMRSLKISISTNSPYPLLVWLTTALAVVSWPALGQLSANALLGLMLAYGLLVFRYPRLEIFPPRASRL</sequence>
<keyword evidence="1" id="KW-1133">Transmembrane helix</keyword>
<feature type="transmembrane region" description="Helical" evidence="1">
    <location>
        <begin position="134"/>
        <end position="155"/>
    </location>
</feature>
<keyword evidence="1" id="KW-0472">Membrane</keyword>
<feature type="transmembrane region" description="Helical" evidence="1">
    <location>
        <begin position="217"/>
        <end position="234"/>
    </location>
</feature>
<evidence type="ECO:0000313" key="3">
    <source>
        <dbReference type="Proteomes" id="UP001184230"/>
    </source>
</evidence>
<feature type="transmembrane region" description="Helical" evidence="1">
    <location>
        <begin position="265"/>
        <end position="285"/>
    </location>
</feature>
<dbReference type="RefSeq" id="WP_309906168.1">
    <property type="nucleotide sequence ID" value="NZ_JAVDRF010000013.1"/>
</dbReference>